<feature type="region of interest" description="Disordered" evidence="1">
    <location>
        <begin position="1"/>
        <end position="23"/>
    </location>
</feature>
<dbReference type="Proteomes" id="UP000784294">
    <property type="component" value="Unassembled WGS sequence"/>
</dbReference>
<keyword evidence="3" id="KW-1185">Reference proteome</keyword>
<dbReference type="AlphaFoldDB" id="A0A3S5A4S2"/>
<name>A0A3S5A4S2_9PLAT</name>
<evidence type="ECO:0000313" key="3">
    <source>
        <dbReference type="Proteomes" id="UP000784294"/>
    </source>
</evidence>
<evidence type="ECO:0000256" key="1">
    <source>
        <dbReference type="SAM" id="MobiDB-lite"/>
    </source>
</evidence>
<dbReference type="EMBL" id="CAAALY010022885">
    <property type="protein sequence ID" value="VEL14952.1"/>
    <property type="molecule type" value="Genomic_DNA"/>
</dbReference>
<organism evidence="2 3">
    <name type="scientific">Protopolystoma xenopodis</name>
    <dbReference type="NCBI Taxonomy" id="117903"/>
    <lineage>
        <taxon>Eukaryota</taxon>
        <taxon>Metazoa</taxon>
        <taxon>Spiralia</taxon>
        <taxon>Lophotrochozoa</taxon>
        <taxon>Platyhelminthes</taxon>
        <taxon>Monogenea</taxon>
        <taxon>Polyopisthocotylea</taxon>
        <taxon>Polystomatidea</taxon>
        <taxon>Polystomatidae</taxon>
        <taxon>Protopolystoma</taxon>
    </lineage>
</organism>
<protein>
    <submittedName>
        <fullName evidence="2">Uncharacterized protein</fullName>
    </submittedName>
</protein>
<evidence type="ECO:0000313" key="2">
    <source>
        <dbReference type="EMBL" id="VEL14952.1"/>
    </source>
</evidence>
<proteinExistence type="predicted"/>
<feature type="compositionally biased region" description="Basic and acidic residues" evidence="1">
    <location>
        <begin position="1"/>
        <end position="16"/>
    </location>
</feature>
<comment type="caution">
    <text evidence="2">The sequence shown here is derived from an EMBL/GenBank/DDBJ whole genome shotgun (WGS) entry which is preliminary data.</text>
</comment>
<reference evidence="2" key="1">
    <citation type="submission" date="2018-11" db="EMBL/GenBank/DDBJ databases">
        <authorList>
            <consortium name="Pathogen Informatics"/>
        </authorList>
    </citation>
    <scope>NUCLEOTIDE SEQUENCE</scope>
</reference>
<accession>A0A3S5A4S2</accession>
<feature type="non-terminal residue" evidence="2">
    <location>
        <position position="231"/>
    </location>
</feature>
<gene>
    <name evidence="2" type="ORF">PXEA_LOCUS8392</name>
</gene>
<sequence length="231" mass="26232">MLPRSDDVRHMTDERRFRRKQRHHECFSKANRQLVKRNLPSSSGGIEFRISSADTFTRNGRFMMSMIKMSLSLENGQHWDKELRRLRLPLTSASGQQFYPVTEAILQASDLRINDQPLPLLLPKKFQEKVNEGSCESLNHAYGLNPPCIAVVSSQTHVGPIGNQLSSINVKHAEFQSQPSHLSCNRPNNIDQVTDELAKRMITPLKVGSQNEREAGIMLDEIFRRPVSVGS</sequence>